<dbReference type="NCBIfam" id="TIGR02937">
    <property type="entry name" value="sigma70-ECF"/>
    <property type="match status" value="1"/>
</dbReference>
<dbReference type="InterPro" id="IPR013325">
    <property type="entry name" value="RNA_pol_sigma_r2"/>
</dbReference>
<evidence type="ECO:0000313" key="8">
    <source>
        <dbReference type="Proteomes" id="UP000256977"/>
    </source>
</evidence>
<comment type="caution">
    <text evidence="7">The sequence shown here is derived from an EMBL/GenBank/DDBJ whole genome shotgun (WGS) entry which is preliminary data.</text>
</comment>
<dbReference type="PANTHER" id="PTHR43133:SF46">
    <property type="entry name" value="RNA POLYMERASE SIGMA-70 FACTOR ECF SUBFAMILY"/>
    <property type="match status" value="1"/>
</dbReference>
<dbReference type="GO" id="GO:0003677">
    <property type="term" value="F:DNA binding"/>
    <property type="evidence" value="ECO:0007669"/>
    <property type="project" value="InterPro"/>
</dbReference>
<dbReference type="Proteomes" id="UP000256977">
    <property type="component" value="Unassembled WGS sequence"/>
</dbReference>
<dbReference type="GO" id="GO:0016987">
    <property type="term" value="F:sigma factor activity"/>
    <property type="evidence" value="ECO:0007669"/>
    <property type="project" value="UniProtKB-KW"/>
</dbReference>
<dbReference type="CDD" id="cd06171">
    <property type="entry name" value="Sigma70_r4"/>
    <property type="match status" value="1"/>
</dbReference>
<evidence type="ECO:0000313" key="7">
    <source>
        <dbReference type="EMBL" id="RED59416.1"/>
    </source>
</evidence>
<evidence type="ECO:0000256" key="1">
    <source>
        <dbReference type="ARBA" id="ARBA00010641"/>
    </source>
</evidence>
<protein>
    <submittedName>
        <fullName evidence="7">RNA polymerase sigma-70 factor (ECF subfamily)</fullName>
    </submittedName>
</protein>
<evidence type="ECO:0000256" key="4">
    <source>
        <dbReference type="ARBA" id="ARBA00023163"/>
    </source>
</evidence>
<dbReference type="InterPro" id="IPR007627">
    <property type="entry name" value="RNA_pol_sigma70_r2"/>
</dbReference>
<dbReference type="AlphaFoldDB" id="A0A3D9IDZ0"/>
<dbReference type="PANTHER" id="PTHR43133">
    <property type="entry name" value="RNA POLYMERASE ECF-TYPE SIGMA FACTO"/>
    <property type="match status" value="1"/>
</dbReference>
<evidence type="ECO:0000256" key="3">
    <source>
        <dbReference type="ARBA" id="ARBA00023082"/>
    </source>
</evidence>
<dbReference type="GO" id="GO:0006352">
    <property type="term" value="P:DNA-templated transcription initiation"/>
    <property type="evidence" value="ECO:0007669"/>
    <property type="project" value="InterPro"/>
</dbReference>
<gene>
    <name evidence="7" type="ORF">DFP98_1319</name>
</gene>
<dbReference type="EMBL" id="QRDZ01000031">
    <property type="protein sequence ID" value="RED59416.1"/>
    <property type="molecule type" value="Genomic_DNA"/>
</dbReference>
<organism evidence="7 8">
    <name type="scientific">Cohnella phaseoli</name>
    <dbReference type="NCBI Taxonomy" id="456490"/>
    <lineage>
        <taxon>Bacteria</taxon>
        <taxon>Bacillati</taxon>
        <taxon>Bacillota</taxon>
        <taxon>Bacilli</taxon>
        <taxon>Bacillales</taxon>
        <taxon>Paenibacillaceae</taxon>
        <taxon>Cohnella</taxon>
    </lineage>
</organism>
<keyword evidence="4" id="KW-0804">Transcription</keyword>
<dbReference type="InterPro" id="IPR013249">
    <property type="entry name" value="RNA_pol_sigma70_r4_t2"/>
</dbReference>
<dbReference type="InterPro" id="IPR036388">
    <property type="entry name" value="WH-like_DNA-bd_sf"/>
</dbReference>
<dbReference type="InterPro" id="IPR013324">
    <property type="entry name" value="RNA_pol_sigma_r3/r4-like"/>
</dbReference>
<sequence>MDSQMELQYLAYKDKLDKSELDDLMTEYGDDVRRYAYAITKNREQAKDIAQEVFIRAYRGFGSFRGSSSVKTWLFSITRNLAINEMKSSYVRRIVLFEWVKPAGVGESAETAYLEEQSVREIRAAMMSLSVKLREVLLLTLEHGLTMPEIAGLLSVSEGTVKSRLHRARQAMDRKRKEMER</sequence>
<dbReference type="SUPFAM" id="SSF88946">
    <property type="entry name" value="Sigma2 domain of RNA polymerase sigma factors"/>
    <property type="match status" value="1"/>
</dbReference>
<dbReference type="Pfam" id="PF04542">
    <property type="entry name" value="Sigma70_r2"/>
    <property type="match status" value="1"/>
</dbReference>
<keyword evidence="3" id="KW-0731">Sigma factor</keyword>
<evidence type="ECO:0000256" key="2">
    <source>
        <dbReference type="ARBA" id="ARBA00023015"/>
    </source>
</evidence>
<dbReference type="RefSeq" id="WP_246016867.1">
    <property type="nucleotide sequence ID" value="NZ_QRDZ01000031.1"/>
</dbReference>
<dbReference type="SUPFAM" id="SSF88659">
    <property type="entry name" value="Sigma3 and sigma4 domains of RNA polymerase sigma factors"/>
    <property type="match status" value="1"/>
</dbReference>
<reference evidence="7 8" key="1">
    <citation type="submission" date="2018-07" db="EMBL/GenBank/DDBJ databases">
        <title>Genomic Encyclopedia of Type Strains, Phase III (KMG-III): the genomes of soil and plant-associated and newly described type strains.</title>
        <authorList>
            <person name="Whitman W."/>
        </authorList>
    </citation>
    <scope>NUCLEOTIDE SEQUENCE [LARGE SCALE GENOMIC DNA]</scope>
    <source>
        <strain evidence="7 8">CECT 7287</strain>
    </source>
</reference>
<dbReference type="Gene3D" id="1.10.1740.10">
    <property type="match status" value="1"/>
</dbReference>
<keyword evidence="2" id="KW-0805">Transcription regulation</keyword>
<evidence type="ECO:0000259" key="6">
    <source>
        <dbReference type="Pfam" id="PF08281"/>
    </source>
</evidence>
<dbReference type="Gene3D" id="1.10.10.10">
    <property type="entry name" value="Winged helix-like DNA-binding domain superfamily/Winged helix DNA-binding domain"/>
    <property type="match status" value="1"/>
</dbReference>
<keyword evidence="8" id="KW-1185">Reference proteome</keyword>
<proteinExistence type="inferred from homology"/>
<feature type="domain" description="RNA polymerase sigma factor 70 region 4 type 2" evidence="6">
    <location>
        <begin position="120"/>
        <end position="172"/>
    </location>
</feature>
<accession>A0A3D9IDZ0</accession>
<dbReference type="InterPro" id="IPR039425">
    <property type="entry name" value="RNA_pol_sigma-70-like"/>
</dbReference>
<comment type="similarity">
    <text evidence="1">Belongs to the sigma-70 factor family. ECF subfamily.</text>
</comment>
<evidence type="ECO:0000259" key="5">
    <source>
        <dbReference type="Pfam" id="PF04542"/>
    </source>
</evidence>
<dbReference type="InterPro" id="IPR014284">
    <property type="entry name" value="RNA_pol_sigma-70_dom"/>
</dbReference>
<feature type="domain" description="RNA polymerase sigma-70 region 2" evidence="5">
    <location>
        <begin position="24"/>
        <end position="88"/>
    </location>
</feature>
<dbReference type="Pfam" id="PF08281">
    <property type="entry name" value="Sigma70_r4_2"/>
    <property type="match status" value="1"/>
</dbReference>
<name>A0A3D9IDZ0_9BACL</name>